<feature type="transmembrane region" description="Helical" evidence="1">
    <location>
        <begin position="334"/>
        <end position="351"/>
    </location>
</feature>
<dbReference type="PANTHER" id="PTHR34220">
    <property type="entry name" value="SENSOR HISTIDINE KINASE YPDA"/>
    <property type="match status" value="1"/>
</dbReference>
<sequence>MKSGTNWGYDEQGAIWEETVKRPFVFSNFQKKILQSYLIIIVGGLVLFYTLVAVMVRESSLKTAERNQISMCIKVSQQLESFMVEMRNVGFQVMMNSRLIQDFGTFSDDKANDNYYGDHIVDHINAVSALADINGIQRIATRISVFNRYGDYVSSGVMPQSKAYADNVLRSHMDLDEIISRLVLNDGHIYVEGPHPDYWNSKVGYEMISLYCPLGNKIQDDMYGIIEIQQDFQKLVKTLLPGLDQDMAVLLFDSSGRCIFNSMESICPPEYYDFYYSQASKNPDSRYGFCRIKVGNRAQEQYLSAGISETSGWMAVMVRNKSSIVNVIQDIQKVIIMAIFVFMVLSAYMAYRISLKMTRPINDMIVSAQSISWSNLDMKTLEGNDENEIMALNNTFKETLKRLSKSMQLELGARLNALQSQMNPHFLYNTLSVISASADQQEKVERMCSRLSDMLRYSTVYEEESNSTLEDEVRHTENYLELMKDRYEENLIYNIEEAGELECVKVPRVILQPIVENCFKHGFGENGFPWIIHVAVTASHGHWRIHVRNNGRPFQERDLTELNEKVEGFLKGEQKKISGIGLTNTIIRLRLLYEEQVEYEIYTGNDGYTYVVLKGNYK</sequence>
<comment type="caution">
    <text evidence="3">The sequence shown here is derived from an EMBL/GenBank/DDBJ whole genome shotgun (WGS) entry which is preliminary data.</text>
</comment>
<dbReference type="Gene3D" id="3.30.565.10">
    <property type="entry name" value="Histidine kinase-like ATPase, C-terminal domain"/>
    <property type="match status" value="1"/>
</dbReference>
<dbReference type="Gene3D" id="6.10.340.10">
    <property type="match status" value="1"/>
</dbReference>
<dbReference type="EMBL" id="QSHZ01000001">
    <property type="protein sequence ID" value="RHC58936.1"/>
    <property type="molecule type" value="Genomic_DNA"/>
</dbReference>
<name>A0A414B112_9FIRM</name>
<feature type="transmembrane region" description="Helical" evidence="1">
    <location>
        <begin position="37"/>
        <end position="56"/>
    </location>
</feature>
<dbReference type="GO" id="GO:0016020">
    <property type="term" value="C:membrane"/>
    <property type="evidence" value="ECO:0007669"/>
    <property type="project" value="InterPro"/>
</dbReference>
<dbReference type="Pfam" id="PF06580">
    <property type="entry name" value="His_kinase"/>
    <property type="match status" value="1"/>
</dbReference>
<dbReference type="GO" id="GO:0000155">
    <property type="term" value="F:phosphorelay sensor kinase activity"/>
    <property type="evidence" value="ECO:0007669"/>
    <property type="project" value="InterPro"/>
</dbReference>
<dbReference type="AlphaFoldDB" id="A0A414B112"/>
<dbReference type="Proteomes" id="UP000283975">
    <property type="component" value="Unassembled WGS sequence"/>
</dbReference>
<dbReference type="InterPro" id="IPR050640">
    <property type="entry name" value="Bact_2-comp_sensor_kinase"/>
</dbReference>
<keyword evidence="1" id="KW-1133">Transmembrane helix</keyword>
<feature type="domain" description="Signal transduction histidine kinase internal region" evidence="2">
    <location>
        <begin position="413"/>
        <end position="491"/>
    </location>
</feature>
<gene>
    <name evidence="3" type="ORF">DW839_00820</name>
</gene>
<keyword evidence="3" id="KW-0418">Kinase</keyword>
<dbReference type="PANTHER" id="PTHR34220:SF7">
    <property type="entry name" value="SENSOR HISTIDINE KINASE YPDA"/>
    <property type="match status" value="1"/>
</dbReference>
<evidence type="ECO:0000256" key="1">
    <source>
        <dbReference type="SAM" id="Phobius"/>
    </source>
</evidence>
<dbReference type="InterPro" id="IPR036890">
    <property type="entry name" value="HATPase_C_sf"/>
</dbReference>
<reference evidence="3 4" key="1">
    <citation type="submission" date="2018-08" db="EMBL/GenBank/DDBJ databases">
        <title>A genome reference for cultivated species of the human gut microbiota.</title>
        <authorList>
            <person name="Zou Y."/>
            <person name="Xue W."/>
            <person name="Luo G."/>
        </authorList>
    </citation>
    <scope>NUCLEOTIDE SEQUENCE [LARGE SCALE GENOMIC DNA]</scope>
    <source>
        <strain evidence="3 4">AM35-14</strain>
    </source>
</reference>
<accession>A0A414B112</accession>
<proteinExistence type="predicted"/>
<dbReference type="InterPro" id="IPR010559">
    <property type="entry name" value="Sig_transdc_His_kin_internal"/>
</dbReference>
<keyword evidence="3" id="KW-0808">Transferase</keyword>
<keyword evidence="1" id="KW-0812">Transmembrane</keyword>
<evidence type="ECO:0000313" key="4">
    <source>
        <dbReference type="Proteomes" id="UP000283975"/>
    </source>
</evidence>
<organism evidence="3 4">
    <name type="scientific">Enterocloster bolteae</name>
    <dbReference type="NCBI Taxonomy" id="208479"/>
    <lineage>
        <taxon>Bacteria</taxon>
        <taxon>Bacillati</taxon>
        <taxon>Bacillota</taxon>
        <taxon>Clostridia</taxon>
        <taxon>Lachnospirales</taxon>
        <taxon>Lachnospiraceae</taxon>
        <taxon>Enterocloster</taxon>
    </lineage>
</organism>
<protein>
    <submittedName>
        <fullName evidence="3">Sensor histidine kinase</fullName>
    </submittedName>
</protein>
<dbReference type="SUPFAM" id="SSF55874">
    <property type="entry name" value="ATPase domain of HSP90 chaperone/DNA topoisomerase II/histidine kinase"/>
    <property type="match status" value="1"/>
</dbReference>
<keyword evidence="1" id="KW-0472">Membrane</keyword>
<evidence type="ECO:0000259" key="2">
    <source>
        <dbReference type="Pfam" id="PF06580"/>
    </source>
</evidence>
<evidence type="ECO:0000313" key="3">
    <source>
        <dbReference type="EMBL" id="RHC58936.1"/>
    </source>
</evidence>